<feature type="region of interest" description="Disordered" evidence="2">
    <location>
        <begin position="304"/>
        <end position="324"/>
    </location>
</feature>
<evidence type="ECO:0000259" key="3">
    <source>
        <dbReference type="Pfam" id="PF02481"/>
    </source>
</evidence>
<dbReference type="AlphaFoldDB" id="A0A853FCA3"/>
<dbReference type="RefSeq" id="WP_129969698.1">
    <property type="nucleotide sequence ID" value="NZ_JACCEW010000003.1"/>
</dbReference>
<dbReference type="InterPro" id="IPR003488">
    <property type="entry name" value="DprA"/>
</dbReference>
<dbReference type="PANTHER" id="PTHR43022:SF1">
    <property type="entry name" value="PROTEIN SMF"/>
    <property type="match status" value="1"/>
</dbReference>
<evidence type="ECO:0000256" key="2">
    <source>
        <dbReference type="SAM" id="MobiDB-lite"/>
    </source>
</evidence>
<dbReference type="Proteomes" id="UP000580517">
    <property type="component" value="Unassembled WGS sequence"/>
</dbReference>
<evidence type="ECO:0000256" key="1">
    <source>
        <dbReference type="ARBA" id="ARBA00006525"/>
    </source>
</evidence>
<dbReference type="InterPro" id="IPR057666">
    <property type="entry name" value="DrpA_SLOG"/>
</dbReference>
<comment type="caution">
    <text evidence="5">The sequence shown here is derived from an EMBL/GenBank/DDBJ whole genome shotgun (WGS) entry which is preliminary data.</text>
</comment>
<dbReference type="Gene3D" id="3.40.50.450">
    <property type="match status" value="1"/>
</dbReference>
<name>A0A853FCA3_9BURK</name>
<feature type="domain" description="DprA winged helix" evidence="4">
    <location>
        <begin position="336"/>
        <end position="389"/>
    </location>
</feature>
<keyword evidence="6" id="KW-1185">Reference proteome</keyword>
<feature type="domain" description="Smf/DprA SLOG" evidence="3">
    <location>
        <begin position="86"/>
        <end position="297"/>
    </location>
</feature>
<dbReference type="NCBIfam" id="TIGR00732">
    <property type="entry name" value="dprA"/>
    <property type="match status" value="1"/>
</dbReference>
<accession>A0A853FCA3</accession>
<reference evidence="5 6" key="1">
    <citation type="submission" date="2020-07" db="EMBL/GenBank/DDBJ databases">
        <title>Taxonomic revisions and descriptions of new bacterial species based on genomic comparisons in the high-G+C-content subgroup of the family Alcaligenaceae.</title>
        <authorList>
            <person name="Szabo A."/>
            <person name="Felfoldi T."/>
        </authorList>
    </citation>
    <scope>NUCLEOTIDE SEQUENCE [LARGE SCALE GENOMIC DNA]</scope>
    <source>
        <strain evidence="5 6">DSM 25264</strain>
    </source>
</reference>
<evidence type="ECO:0000259" key="4">
    <source>
        <dbReference type="Pfam" id="PF17782"/>
    </source>
</evidence>
<dbReference type="InterPro" id="IPR041614">
    <property type="entry name" value="DprA_WH"/>
</dbReference>
<evidence type="ECO:0000313" key="5">
    <source>
        <dbReference type="EMBL" id="NYT37539.1"/>
    </source>
</evidence>
<organism evidence="5 6">
    <name type="scientific">Allopusillimonas soli</name>
    <dbReference type="NCBI Taxonomy" id="659016"/>
    <lineage>
        <taxon>Bacteria</taxon>
        <taxon>Pseudomonadati</taxon>
        <taxon>Pseudomonadota</taxon>
        <taxon>Betaproteobacteria</taxon>
        <taxon>Burkholderiales</taxon>
        <taxon>Alcaligenaceae</taxon>
        <taxon>Allopusillimonas</taxon>
    </lineage>
</organism>
<gene>
    <name evidence="5" type="primary">dprA</name>
    <name evidence="5" type="ORF">H0A68_11695</name>
</gene>
<dbReference type="OrthoDB" id="9785707at2"/>
<sequence length="394" mass="41457">MSATPTSEELRAWLRLSLEPDLPPMLARHLLTAIGLPQDIYAASLATLSRNVPDSLARQMKQPLDEGAEQHIIDTLAWLQAPGHHLLTLADPGYPASLLESPDPPAVLYVHGDPALLCRPGIAVVGARSATPGGMDNARAFSRHLAARGWPIVSGLAQGIDAAAHEGALEAGPGGGRTIAVLGTGIDIVYPAAHRALAHRIAAEGALVTEFPLGTRAVRFHFPKRNRIVAGLSRGVLVVEAARQSGSLITARLAAEIGRDIFAIPGSIHSPLSRGCHALIRQGARLVESEQDILEELMGPASSGAISSASMRETAHASRSRPTGQAELAGIAPLGKDTDPAIQHVLSALGHDPVHMDILAARTGLDMPRLNSALLSLELAGRISRLADGRYQQR</sequence>
<dbReference type="SUPFAM" id="SSF102405">
    <property type="entry name" value="MCP/YpsA-like"/>
    <property type="match status" value="1"/>
</dbReference>
<dbReference type="Gene3D" id="1.10.10.10">
    <property type="entry name" value="Winged helix-like DNA-binding domain superfamily/Winged helix DNA-binding domain"/>
    <property type="match status" value="1"/>
</dbReference>
<dbReference type="EMBL" id="JACCEW010000003">
    <property type="protein sequence ID" value="NYT37539.1"/>
    <property type="molecule type" value="Genomic_DNA"/>
</dbReference>
<dbReference type="GO" id="GO:0009294">
    <property type="term" value="P:DNA-mediated transformation"/>
    <property type="evidence" value="ECO:0007669"/>
    <property type="project" value="InterPro"/>
</dbReference>
<proteinExistence type="inferred from homology"/>
<dbReference type="InterPro" id="IPR036388">
    <property type="entry name" value="WH-like_DNA-bd_sf"/>
</dbReference>
<protein>
    <submittedName>
        <fullName evidence="5">DNA-protecting protein DprA</fullName>
    </submittedName>
</protein>
<evidence type="ECO:0000313" key="6">
    <source>
        <dbReference type="Proteomes" id="UP000580517"/>
    </source>
</evidence>
<dbReference type="PANTHER" id="PTHR43022">
    <property type="entry name" value="PROTEIN SMF"/>
    <property type="match status" value="1"/>
</dbReference>
<dbReference type="Pfam" id="PF17782">
    <property type="entry name" value="WHD_DprA"/>
    <property type="match status" value="1"/>
</dbReference>
<comment type="similarity">
    <text evidence="1">Belongs to the DprA/Smf family.</text>
</comment>
<dbReference type="Pfam" id="PF02481">
    <property type="entry name" value="DNA_processg_A"/>
    <property type="match status" value="1"/>
</dbReference>